<organism evidence="4 5">
    <name type="scientific">Aplysia californica</name>
    <name type="common">California sea hare</name>
    <dbReference type="NCBI Taxonomy" id="6500"/>
    <lineage>
        <taxon>Eukaryota</taxon>
        <taxon>Metazoa</taxon>
        <taxon>Spiralia</taxon>
        <taxon>Lophotrochozoa</taxon>
        <taxon>Mollusca</taxon>
        <taxon>Gastropoda</taxon>
        <taxon>Heterobranchia</taxon>
        <taxon>Euthyneura</taxon>
        <taxon>Tectipleura</taxon>
        <taxon>Aplysiida</taxon>
        <taxon>Aplysioidea</taxon>
        <taxon>Aplysiidae</taxon>
        <taxon>Aplysia</taxon>
    </lineage>
</organism>
<feature type="repeat" description="WD" evidence="3">
    <location>
        <begin position="314"/>
        <end position="345"/>
    </location>
</feature>
<dbReference type="GeneID" id="101863949"/>
<keyword evidence="4" id="KW-1185">Reference proteome</keyword>
<feature type="repeat" description="WD" evidence="3">
    <location>
        <begin position="41"/>
        <end position="82"/>
    </location>
</feature>
<dbReference type="PROSITE" id="PS00678">
    <property type="entry name" value="WD_REPEATS_1"/>
    <property type="match status" value="1"/>
</dbReference>
<dbReference type="PROSITE" id="PS50294">
    <property type="entry name" value="WD_REPEATS_REGION"/>
    <property type="match status" value="2"/>
</dbReference>
<dbReference type="PANTHER" id="PTHR22805:SF2">
    <property type="entry name" value="WD REPEAT-CONTAINING PROTEIN 41"/>
    <property type="match status" value="1"/>
</dbReference>
<evidence type="ECO:0000313" key="5">
    <source>
        <dbReference type="RefSeq" id="XP_005090701.1"/>
    </source>
</evidence>
<dbReference type="RefSeq" id="XP_005090701.1">
    <property type="nucleotide sequence ID" value="XM_005090644.3"/>
</dbReference>
<accession>A0ABM0JCR4</accession>
<feature type="repeat" description="WD" evidence="3">
    <location>
        <begin position="83"/>
        <end position="129"/>
    </location>
</feature>
<gene>
    <name evidence="5" type="primary">LOC101863949</name>
</gene>
<dbReference type="InterPro" id="IPR001680">
    <property type="entry name" value="WD40_rpt"/>
</dbReference>
<dbReference type="SMART" id="SM00320">
    <property type="entry name" value="WD40"/>
    <property type="match status" value="6"/>
</dbReference>
<dbReference type="PANTHER" id="PTHR22805">
    <property type="entry name" value="WDR41-RELATED"/>
    <property type="match status" value="1"/>
</dbReference>
<dbReference type="SUPFAM" id="SSF50978">
    <property type="entry name" value="WD40 repeat-like"/>
    <property type="match status" value="1"/>
</dbReference>
<evidence type="ECO:0000256" key="3">
    <source>
        <dbReference type="PROSITE-ProRule" id="PRU00221"/>
    </source>
</evidence>
<dbReference type="InterPro" id="IPR019775">
    <property type="entry name" value="WD40_repeat_CS"/>
</dbReference>
<reference evidence="5" key="1">
    <citation type="submission" date="2025-08" db="UniProtKB">
        <authorList>
            <consortium name="RefSeq"/>
        </authorList>
    </citation>
    <scope>IDENTIFICATION</scope>
</reference>
<dbReference type="Proteomes" id="UP000694888">
    <property type="component" value="Unplaced"/>
</dbReference>
<evidence type="ECO:0000313" key="4">
    <source>
        <dbReference type="Proteomes" id="UP000694888"/>
    </source>
</evidence>
<dbReference type="PROSITE" id="PS50082">
    <property type="entry name" value="WD_REPEATS_2"/>
    <property type="match status" value="3"/>
</dbReference>
<dbReference type="InterPro" id="IPR036322">
    <property type="entry name" value="WD40_repeat_dom_sf"/>
</dbReference>
<keyword evidence="2" id="KW-0677">Repeat</keyword>
<evidence type="ECO:0000256" key="1">
    <source>
        <dbReference type="ARBA" id="ARBA00022574"/>
    </source>
</evidence>
<dbReference type="InterPro" id="IPR040102">
    <property type="entry name" value="WDR41"/>
</dbReference>
<keyword evidence="1 3" id="KW-0853">WD repeat</keyword>
<dbReference type="InterPro" id="IPR020472">
    <property type="entry name" value="WD40_PAC1"/>
</dbReference>
<evidence type="ECO:0000256" key="2">
    <source>
        <dbReference type="ARBA" id="ARBA00022737"/>
    </source>
</evidence>
<dbReference type="Gene3D" id="2.130.10.10">
    <property type="entry name" value="YVTN repeat-like/Quinoprotein amine dehydrogenase"/>
    <property type="match status" value="2"/>
</dbReference>
<proteinExistence type="predicted"/>
<sequence length="448" mass="50377">MLHRLLASSSSERLRPREEVIEPCEEVEDGQPHNPYTEILVLQHHSDIIRILLRINDRRFVSAGDDNKAVIWEVQYGKRIATLMGHTHPITCLLVMPADDDNEEPVIISGSSDKQIRIWDSENGECRQVLIEHGASVRSMQPLGPGLFSAGGENLSLWNLNGDLLHFIGNSAQEDVHLMISIRQERIITAADKELFAYKLKHEVDQHNSNRFELIKLKQLQSHREAIHSLVSVSTSCFASGSVDGMIIIWTASNLQPARRLNAVTEYEGANRRFPYSVQSMMCVQERYLFAAVGCGFYVFEINAEKEHLVVQKKSAHFSKVTCMGFASEGEFLVTCSEDKCLRLWGKKPSTDHWNARDGMAVTTMEKFTGLQSQELHQVSSQYPWEPSLLGELSAHGGSVQGFLDFDHEGIVSCGADGVVIIWKNAEMQHVRRNQTVRKLLLSSDGIV</sequence>
<name>A0ABM0JCR4_APLCA</name>
<dbReference type="InterPro" id="IPR015943">
    <property type="entry name" value="WD40/YVTN_repeat-like_dom_sf"/>
</dbReference>
<protein>
    <submittedName>
        <fullName evidence="5">WD repeat-containing protein 41</fullName>
    </submittedName>
</protein>
<dbReference type="Pfam" id="PF25178">
    <property type="entry name" value="Beta-prop_WDR41"/>
    <property type="match status" value="1"/>
</dbReference>
<dbReference type="PRINTS" id="PR00320">
    <property type="entry name" value="GPROTEINBRPT"/>
</dbReference>